<organism evidence="18 19">
    <name type="scientific">Testicularia cyperi</name>
    <dbReference type="NCBI Taxonomy" id="1882483"/>
    <lineage>
        <taxon>Eukaryota</taxon>
        <taxon>Fungi</taxon>
        <taxon>Dikarya</taxon>
        <taxon>Basidiomycota</taxon>
        <taxon>Ustilaginomycotina</taxon>
        <taxon>Ustilaginomycetes</taxon>
        <taxon>Ustilaginales</taxon>
        <taxon>Anthracoideaceae</taxon>
        <taxon>Testicularia</taxon>
    </lineage>
</organism>
<keyword evidence="18" id="KW-0378">Hydrolase</keyword>
<evidence type="ECO:0000256" key="10">
    <source>
        <dbReference type="ARBA" id="ARBA00023180"/>
    </source>
</evidence>
<evidence type="ECO:0000256" key="3">
    <source>
        <dbReference type="ARBA" id="ARBA00022692"/>
    </source>
</evidence>
<dbReference type="GO" id="GO:0006896">
    <property type="term" value="P:Golgi to vacuole transport"/>
    <property type="evidence" value="ECO:0007669"/>
    <property type="project" value="TreeGrafter"/>
</dbReference>
<evidence type="ECO:0000256" key="5">
    <source>
        <dbReference type="ARBA" id="ARBA00022737"/>
    </source>
</evidence>
<dbReference type="Pfam" id="PF15901">
    <property type="entry name" value="Sortilin_C"/>
    <property type="match status" value="2"/>
</dbReference>
<keyword evidence="3 16" id="KW-0812">Transmembrane</keyword>
<dbReference type="SMART" id="SM00602">
    <property type="entry name" value="VPS10"/>
    <property type="match status" value="2"/>
</dbReference>
<feature type="domain" description="VPS10" evidence="17">
    <location>
        <begin position="115"/>
        <end position="750"/>
    </location>
</feature>
<evidence type="ECO:0000256" key="9">
    <source>
        <dbReference type="ARBA" id="ARBA00023170"/>
    </source>
</evidence>
<dbReference type="FunFam" id="2.10.70.80:FF:000001">
    <property type="entry name" value="Sortilin-related VPS10 domain-containing receptor 1"/>
    <property type="match status" value="1"/>
</dbReference>
<evidence type="ECO:0000256" key="12">
    <source>
        <dbReference type="ARBA" id="ARBA00031250"/>
    </source>
</evidence>
<evidence type="ECO:0000256" key="15">
    <source>
        <dbReference type="ARBA" id="ARBA00046293"/>
    </source>
</evidence>
<proteinExistence type="predicted"/>
<dbReference type="Gene3D" id="2.130.10.10">
    <property type="entry name" value="YVTN repeat-like/Quinoprotein amine dehydrogenase"/>
    <property type="match status" value="2"/>
</dbReference>
<evidence type="ECO:0000256" key="16">
    <source>
        <dbReference type="SAM" id="Phobius"/>
    </source>
</evidence>
<keyword evidence="6 16" id="KW-1133">Transmembrane helix</keyword>
<dbReference type="InterPro" id="IPR031778">
    <property type="entry name" value="Sortilin_N"/>
</dbReference>
<keyword evidence="19" id="KW-1185">Reference proteome</keyword>
<dbReference type="GO" id="GO:0016787">
    <property type="term" value="F:hydrolase activity"/>
    <property type="evidence" value="ECO:0007669"/>
    <property type="project" value="UniProtKB-KW"/>
</dbReference>
<protein>
    <recommendedName>
        <fullName evidence="2">Vacuolar protein sorting/targeting protein 10</fullName>
    </recommendedName>
    <alternativeName>
        <fullName evidence="13">Carboxypeptidase Y receptor</fullName>
    </alternativeName>
    <alternativeName>
        <fullName evidence="12 14">Sortilin VPS10</fullName>
    </alternativeName>
</protein>
<dbReference type="GO" id="GO:0005829">
    <property type="term" value="C:cytosol"/>
    <property type="evidence" value="ECO:0007669"/>
    <property type="project" value="GOC"/>
</dbReference>
<comment type="subcellular location">
    <subcellularLocation>
        <location evidence="1">Golgi apparatus</location>
        <location evidence="1">trans-Golgi network membrane</location>
    </subcellularLocation>
    <subcellularLocation>
        <location evidence="15">Prevacuolar compartment membrane</location>
    </subcellularLocation>
</comment>
<dbReference type="PANTHER" id="PTHR12106">
    <property type="entry name" value="SORTILIN RELATED"/>
    <property type="match status" value="1"/>
</dbReference>
<evidence type="ECO:0000256" key="8">
    <source>
        <dbReference type="ARBA" id="ARBA00023136"/>
    </source>
</evidence>
<dbReference type="InterPro" id="IPR006581">
    <property type="entry name" value="VPS10"/>
</dbReference>
<sequence>MSTDDERLADARTMHTAGIGMSDVSGYGAWFHDQLPTPKAGITTNGVGTATEGLVQPVPVHPGPVLPGMSMNGLEDGGFMLGALVPQTQAADPSVSTTRFAHLPSKIAYFDDSTSVLYHDATQASVWRSEDEGKTWSVVEGPSKGKAAMLVQHPYDKKQAFILSTEKTHWRSVDRGKSWQQFSTPESPAVRSGPPLEFHADEKHWDWIIFMGKKCSLWTPWGGKICHDEAYYTTNAFASDPKPLIEFVMHCNWAKATPEMETHPDAMKRIFCIAWEDNPNPSKRAAVGGSTRLFQSDDFFATRKMVELDMGRNARSFAGLGPSRKFLITALRDSQGSSSKQGTEMALFVTRDGIKWDKAKFPHGSELRENAYTIVDSTLHSLMVDVVDSIYDDTGVLFTSDSSGTEFVKSLSGTRRTVQGLVDFEHLVKIDGVGIANVKAESDGAIRSMITFDDGSSWRTLQAPNVDSEGKSIGCDPKDAENCALHLWSVSAKTNVFSSIAPGFVMGVGTVGRGLKSYEDCDTFLSRTWRMASRDAHKYEFGDQGSVLVIDVTDHVSYSTNFGKDWQKVQLGVKIRAKVLTTLPDSTSLKFLLVGSQTRSQTGGKDRNVAVFLDFASMKKRKCGEGDMEKWYVQAAAEGSCLMGHKQWYKRRKPDADCFIQDKFNDPEGKEDPCPCTEADYECDFGFTHDSGGACVATGNEHTPAGACRDPNDTYMGSSGFRKIPGNTCDASRGVRKDEKIRKSCSGKNVPEKGKVLHQSFEFPSLVVDRMYFPESSSVLVQLADSSVWQSLNDGFAWKQVVTDGSSSSGEDRFLTMALHAYDKNRGYLVTAGQRVYYTKNQGFSWDWFSAPLPANGLGIAILDFHPEKSDWLIWTGSRDCTFANGGGDCHAEAFYSDNNGYSWKKLDSYVRTCSWARDSRLRMDLRTIFCESYKDKRGNQRDFTASNRLQLVRGDDFYRKKTTIFDAIVGFAVFEQYLIVAEYVVSASPPSLRLEVSLNGLDFSEIHFPPGMDLGTRAYTVLDSVTDSIFLHFTTHSETGSEWGTLLKSNSNGTFYAQSLDFVNRNDKGFVDFEKMLGLDGVAMVNVVSNPDDASVSRNKDLVTRITHNDGGRWKALIPPSRDVYGQPYACNSVGCDLHIHGFTERDDPRATFSSPSAVGLMMGVGNVGRKLAPYRDSDTFLTRDGGFTWEEVHKDAHKWEFGDQGSIIVLVNDEEPTDTVLYSLNEGTTWESYQFSDKIRISQILTVPEDTHRKFILLGSPGGSVSKSVAVYLDFSSLESRKCVLNVARPEADDFELWSPSEERAEQCLFGRQTYYYRRKRRADCYVGEKIVQPHSVVKNCSCTEADFECEFNHYRDTSGKCVLYPGVTPLATDEVGQCWASNSDGYWYERTNVRKIPYSSCSGGARPDRGTRHACSNNLSSHGFFWWLTVILCPFGLAGFVGYHWAKRQSRSGGITGRIRLPDSSNRLYGANSELAQNLASVPRFILGTLGAVIARVQEIATDKVPFLRDRANRSRGAYGGYRHLSTDEDAEILRDYEDDELER</sequence>
<dbReference type="SUPFAM" id="SSF110296">
    <property type="entry name" value="Oligoxyloglucan reducing end-specific cellobiohydrolase"/>
    <property type="match status" value="2"/>
</dbReference>
<dbReference type="GO" id="GO:0006623">
    <property type="term" value="P:protein targeting to vacuole"/>
    <property type="evidence" value="ECO:0007669"/>
    <property type="project" value="TreeGrafter"/>
</dbReference>
<reference evidence="18 19" key="1">
    <citation type="journal article" date="2018" name="Mol. Biol. Evol.">
        <title>Broad Genomic Sampling Reveals a Smut Pathogenic Ancestry of the Fungal Clade Ustilaginomycotina.</title>
        <authorList>
            <person name="Kijpornyongpan T."/>
            <person name="Mondo S.J."/>
            <person name="Barry K."/>
            <person name="Sandor L."/>
            <person name="Lee J."/>
            <person name="Lipzen A."/>
            <person name="Pangilinan J."/>
            <person name="LaButti K."/>
            <person name="Hainaut M."/>
            <person name="Henrissat B."/>
            <person name="Grigoriev I.V."/>
            <person name="Spatafora J.W."/>
            <person name="Aime M.C."/>
        </authorList>
    </citation>
    <scope>NUCLEOTIDE SEQUENCE [LARGE SCALE GENOMIC DNA]</scope>
    <source>
        <strain evidence="18 19">MCA 3645</strain>
    </source>
</reference>
<dbReference type="OrthoDB" id="443634at2759"/>
<dbReference type="GO" id="GO:0016020">
    <property type="term" value="C:membrane"/>
    <property type="evidence" value="ECO:0007669"/>
    <property type="project" value="InterPro"/>
</dbReference>
<evidence type="ECO:0000313" key="19">
    <source>
        <dbReference type="Proteomes" id="UP000246740"/>
    </source>
</evidence>
<evidence type="ECO:0000256" key="11">
    <source>
        <dbReference type="ARBA" id="ARBA00025569"/>
    </source>
</evidence>
<dbReference type="InterPro" id="IPR031777">
    <property type="entry name" value="Sortilin_C"/>
</dbReference>
<keyword evidence="7" id="KW-0333">Golgi apparatus</keyword>
<dbReference type="FunFam" id="2.10.70.80:FF:000004">
    <property type="entry name" value="Sortilin"/>
    <property type="match status" value="1"/>
</dbReference>
<dbReference type="InParanoid" id="A0A317Y033"/>
<name>A0A317Y033_9BASI</name>
<dbReference type="Gene3D" id="3.30.60.270">
    <property type="match status" value="2"/>
</dbReference>
<evidence type="ECO:0000256" key="1">
    <source>
        <dbReference type="ARBA" id="ARBA00004198"/>
    </source>
</evidence>
<feature type="transmembrane region" description="Helical" evidence="16">
    <location>
        <begin position="1427"/>
        <end position="1449"/>
    </location>
</feature>
<dbReference type="GO" id="GO:0006895">
    <property type="term" value="P:Golgi to endosome transport"/>
    <property type="evidence" value="ECO:0007669"/>
    <property type="project" value="TreeGrafter"/>
</dbReference>
<dbReference type="Pfam" id="PF15902">
    <property type="entry name" value="Sortilin-Vps10"/>
    <property type="match status" value="2"/>
</dbReference>
<keyword evidence="8 16" id="KW-0472">Membrane</keyword>
<keyword evidence="5" id="KW-0677">Repeat</keyword>
<accession>A0A317Y033</accession>
<evidence type="ECO:0000256" key="2">
    <source>
        <dbReference type="ARBA" id="ARBA00015369"/>
    </source>
</evidence>
<keyword evidence="9" id="KW-0675">Receptor</keyword>
<evidence type="ECO:0000259" key="17">
    <source>
        <dbReference type="SMART" id="SM00602"/>
    </source>
</evidence>
<dbReference type="STRING" id="1882483.A0A317Y033"/>
<dbReference type="FunCoup" id="A0A317Y033">
    <property type="interactions" value="95"/>
</dbReference>
<evidence type="ECO:0000256" key="13">
    <source>
        <dbReference type="ARBA" id="ARBA00031354"/>
    </source>
</evidence>
<evidence type="ECO:0000313" key="18">
    <source>
        <dbReference type="EMBL" id="PWZ03508.1"/>
    </source>
</evidence>
<dbReference type="Proteomes" id="UP000246740">
    <property type="component" value="Unassembled WGS sequence"/>
</dbReference>
<dbReference type="FunFam" id="3.30.60.270:FF:000005">
    <property type="entry name" value="Sortilin"/>
    <property type="match status" value="1"/>
</dbReference>
<evidence type="ECO:0000256" key="4">
    <source>
        <dbReference type="ARBA" id="ARBA00022729"/>
    </source>
</evidence>
<comment type="function">
    <text evidence="11">Functions as a sorting receptor in the Golgi compartment required for the intracellular sorting and delivery of soluble vacuolar proteins, like carboxypeptidase Y (CPY) and proteinase A. Executes multiple rounds of sorting by cycling between the late Golgi and a prevacuolar endosome-like compartment.</text>
</comment>
<gene>
    <name evidence="18" type="ORF">BCV70DRAFT_209798</name>
</gene>
<evidence type="ECO:0000256" key="14">
    <source>
        <dbReference type="ARBA" id="ARBA00031902"/>
    </source>
</evidence>
<dbReference type="InterPro" id="IPR015943">
    <property type="entry name" value="WD40/YVTN_repeat-like_dom_sf"/>
</dbReference>
<dbReference type="EMBL" id="KZ819188">
    <property type="protein sequence ID" value="PWZ03508.1"/>
    <property type="molecule type" value="Genomic_DNA"/>
</dbReference>
<keyword evidence="10" id="KW-0325">Glycoprotein</keyword>
<evidence type="ECO:0000256" key="7">
    <source>
        <dbReference type="ARBA" id="ARBA00023034"/>
    </source>
</evidence>
<keyword evidence="4" id="KW-0732">Signal</keyword>
<feature type="domain" description="VPS10" evidence="17">
    <location>
        <begin position="777"/>
        <end position="1423"/>
    </location>
</feature>
<dbReference type="PANTHER" id="PTHR12106:SF27">
    <property type="entry name" value="SORTILIN-RELATED RECEPTOR"/>
    <property type="match status" value="1"/>
</dbReference>
<dbReference type="GO" id="GO:0005794">
    <property type="term" value="C:Golgi apparatus"/>
    <property type="evidence" value="ECO:0007669"/>
    <property type="project" value="UniProtKB-SubCell"/>
</dbReference>
<evidence type="ECO:0000256" key="6">
    <source>
        <dbReference type="ARBA" id="ARBA00022989"/>
    </source>
</evidence>
<dbReference type="FunFam" id="2.130.10.10:FF:000801">
    <property type="entry name" value="Sortilin"/>
    <property type="match status" value="1"/>
</dbReference>
<dbReference type="Gene3D" id="2.10.70.80">
    <property type="match status" value="2"/>
</dbReference>
<dbReference type="InterPro" id="IPR050310">
    <property type="entry name" value="VPS10-sortilin"/>
</dbReference>